<feature type="transmembrane region" description="Helical" evidence="6">
    <location>
        <begin position="189"/>
        <end position="210"/>
    </location>
</feature>
<dbReference type="Pfam" id="PF04116">
    <property type="entry name" value="FA_hydroxylase"/>
    <property type="match status" value="1"/>
</dbReference>
<dbReference type="InterPro" id="IPR006694">
    <property type="entry name" value="Fatty_acid_hydroxylase"/>
</dbReference>
<reference evidence="10" key="3">
    <citation type="submission" date="2020-12" db="UniProtKB">
        <authorList>
            <consortium name="EnsemblPlants"/>
        </authorList>
    </citation>
    <scope>IDENTIFICATION</scope>
</reference>
<dbReference type="GO" id="GO:0016491">
    <property type="term" value="F:oxidoreductase activity"/>
    <property type="evidence" value="ECO:0007669"/>
    <property type="project" value="InterPro"/>
</dbReference>
<dbReference type="STRING" id="3218.A9RQD0"/>
<evidence type="ECO:0000256" key="1">
    <source>
        <dbReference type="ARBA" id="ARBA00004141"/>
    </source>
</evidence>
<comment type="similarity">
    <text evidence="2">Belongs to the sterol desaturase family.</text>
</comment>
<keyword evidence="3 6" id="KW-0812">Transmembrane</keyword>
<feature type="domain" description="Fatty acid hydroxylase" evidence="7">
    <location>
        <begin position="134"/>
        <end position="273"/>
    </location>
</feature>
<dbReference type="EnsemblPlants" id="Pp3c2_29100V3.1">
    <property type="protein sequence ID" value="Pp3c2_29100V3.1"/>
    <property type="gene ID" value="Pp3c2_29100"/>
</dbReference>
<dbReference type="AlphaFoldDB" id="A9RQD0"/>
<sequence length="628" mass="72033">MKAIQPGAWTKFPWHSMGDCKYLLYLSLVGRLLYGLIREDRGRYDLYFHVLLLAVLRHFFGQLGISLSRWPYLSSRYQIQKKGFSFDAVDLSSNWDDYIILDTLLLSVTVMIPMFGNRYYPPWDWTGLVICALLHMGPAEAIYYWLHRALHGHYLYTRYHSHHHSLFVTEANSGTVHPFLEHLMYASNFAIPLFGTWALGRFSISTLYVYTLTFDTLNAIGHCNVEFVPSWLFDAFPPLKYLIYTPSYHSLHHSQVHTNFCLFMPIYDYWGGTMDKNSDALYRSVRRSDSQERADNVYLTHGMDLLHMMHVTLGIQSFAATPYKGPNWRLWLLYPLALIAMPLLWILGQPFAADKYWIPRTLRGETWLIPRYRFHYSLPVEKVRINALIEQAIVMAEDEGCRVVSLGQLNKEMRLNGSGAAIVVRNPHLKVRIVTGLTLTAAVVINRLPKQTKEVFLVGSSDLIRSVEIYLVRRGVRVLVLTNSPRYFGSTQPKVTKVNQQLIVNVMSFQEGQHCREWILDEYVEGKDLKWAPPGADLHHVCQGSKPLPRTRKDCTYAMYPAMHVPKSMKGLRSCEGGLPRGVISASHAAGVVHSLEKWTHNEVGPIDVERIDTVWAAALKHGFQMAV</sequence>
<dbReference type="PaxDb" id="3218-PP1S22_145V6.1"/>
<feature type="transmembrane region" description="Helical" evidence="6">
    <location>
        <begin position="331"/>
        <end position="353"/>
    </location>
</feature>
<organism evidence="9">
    <name type="scientific">Physcomitrium patens</name>
    <name type="common">Spreading-leaved earth moss</name>
    <name type="synonym">Physcomitrella patens</name>
    <dbReference type="NCBI Taxonomy" id="3218"/>
    <lineage>
        <taxon>Eukaryota</taxon>
        <taxon>Viridiplantae</taxon>
        <taxon>Streptophyta</taxon>
        <taxon>Embryophyta</taxon>
        <taxon>Bryophyta</taxon>
        <taxon>Bryophytina</taxon>
        <taxon>Bryopsida</taxon>
        <taxon>Funariidae</taxon>
        <taxon>Funariales</taxon>
        <taxon>Funariaceae</taxon>
        <taxon>Physcomitrium</taxon>
    </lineage>
</organism>
<evidence type="ECO:0000256" key="4">
    <source>
        <dbReference type="ARBA" id="ARBA00022989"/>
    </source>
</evidence>
<evidence type="ECO:0000256" key="2">
    <source>
        <dbReference type="ARBA" id="ARBA00009324"/>
    </source>
</evidence>
<dbReference type="EMBL" id="ABEU02000002">
    <property type="protein sequence ID" value="PNR60561.1"/>
    <property type="molecule type" value="Genomic_DNA"/>
</dbReference>
<dbReference type="RefSeq" id="XP_024367137.1">
    <property type="nucleotide sequence ID" value="XM_024511369.2"/>
</dbReference>
<reference evidence="9 11" key="2">
    <citation type="journal article" date="2018" name="Plant J.">
        <title>The Physcomitrella patens chromosome-scale assembly reveals moss genome structure and evolution.</title>
        <authorList>
            <person name="Lang D."/>
            <person name="Ullrich K.K."/>
            <person name="Murat F."/>
            <person name="Fuchs J."/>
            <person name="Jenkins J."/>
            <person name="Haas F.B."/>
            <person name="Piednoel M."/>
            <person name="Gundlach H."/>
            <person name="Van Bel M."/>
            <person name="Meyberg R."/>
            <person name="Vives C."/>
            <person name="Morata J."/>
            <person name="Symeonidi A."/>
            <person name="Hiss M."/>
            <person name="Muchero W."/>
            <person name="Kamisugi Y."/>
            <person name="Saleh O."/>
            <person name="Blanc G."/>
            <person name="Decker E.L."/>
            <person name="van Gessel N."/>
            <person name="Grimwood J."/>
            <person name="Hayes R.D."/>
            <person name="Graham S.W."/>
            <person name="Gunter L.E."/>
            <person name="McDaniel S.F."/>
            <person name="Hoernstein S.N.W."/>
            <person name="Larsson A."/>
            <person name="Li F.W."/>
            <person name="Perroud P.F."/>
            <person name="Phillips J."/>
            <person name="Ranjan P."/>
            <person name="Rokshar D.S."/>
            <person name="Rothfels C.J."/>
            <person name="Schneider L."/>
            <person name="Shu S."/>
            <person name="Stevenson D.W."/>
            <person name="Thummler F."/>
            <person name="Tillich M."/>
            <person name="Villarreal Aguilar J.C."/>
            <person name="Widiez T."/>
            <person name="Wong G.K."/>
            <person name="Wymore A."/>
            <person name="Zhang Y."/>
            <person name="Zimmer A.D."/>
            <person name="Quatrano R.S."/>
            <person name="Mayer K.F.X."/>
            <person name="Goodstein D."/>
            <person name="Casacuberta J.M."/>
            <person name="Vandepoele K."/>
            <person name="Reski R."/>
            <person name="Cuming A.C."/>
            <person name="Tuskan G.A."/>
            <person name="Maumus F."/>
            <person name="Salse J."/>
            <person name="Schmutz J."/>
            <person name="Rensing S.A."/>
        </authorList>
    </citation>
    <scope>NUCLEOTIDE SEQUENCE [LARGE SCALE GENOMIC DNA]</scope>
    <source>
        <strain evidence="10 11">cv. Gransden 2004</strain>
    </source>
</reference>
<dbReference type="GO" id="GO:0016020">
    <property type="term" value="C:membrane"/>
    <property type="evidence" value="ECO:0007669"/>
    <property type="project" value="UniProtKB-SubCell"/>
</dbReference>
<keyword evidence="11" id="KW-1185">Reference proteome</keyword>
<evidence type="ECO:0000259" key="8">
    <source>
        <dbReference type="Pfam" id="PF12076"/>
    </source>
</evidence>
<feature type="transmembrane region" description="Helical" evidence="6">
    <location>
        <begin position="127"/>
        <end position="146"/>
    </location>
</feature>
<dbReference type="HOGENOM" id="CLU_017842_2_0_1"/>
<feature type="domain" description="Very-long-chain aldehyde decarbonylase CER1-like C-terminal" evidence="8">
    <location>
        <begin position="455"/>
        <end position="625"/>
    </location>
</feature>
<evidence type="ECO:0000313" key="11">
    <source>
        <dbReference type="Proteomes" id="UP000006727"/>
    </source>
</evidence>
<reference evidence="9 11" key="1">
    <citation type="journal article" date="2008" name="Science">
        <title>The Physcomitrella genome reveals evolutionary insights into the conquest of land by plants.</title>
        <authorList>
            <person name="Rensing S."/>
            <person name="Lang D."/>
            <person name="Zimmer A."/>
            <person name="Terry A."/>
            <person name="Salamov A."/>
            <person name="Shapiro H."/>
            <person name="Nishiyama T."/>
            <person name="Perroud P.-F."/>
            <person name="Lindquist E."/>
            <person name="Kamisugi Y."/>
            <person name="Tanahashi T."/>
            <person name="Sakakibara K."/>
            <person name="Fujita T."/>
            <person name="Oishi K."/>
            <person name="Shin-I T."/>
            <person name="Kuroki Y."/>
            <person name="Toyoda A."/>
            <person name="Suzuki Y."/>
            <person name="Hashimoto A."/>
            <person name="Yamaguchi K."/>
            <person name="Sugano A."/>
            <person name="Kohara Y."/>
            <person name="Fujiyama A."/>
            <person name="Anterola A."/>
            <person name="Aoki S."/>
            <person name="Ashton N."/>
            <person name="Barbazuk W.B."/>
            <person name="Barker E."/>
            <person name="Bennetzen J."/>
            <person name="Bezanilla M."/>
            <person name="Blankenship R."/>
            <person name="Cho S.H."/>
            <person name="Dutcher S."/>
            <person name="Estelle M."/>
            <person name="Fawcett J.A."/>
            <person name="Gundlach H."/>
            <person name="Hanada K."/>
            <person name="Heyl A."/>
            <person name="Hicks K.A."/>
            <person name="Hugh J."/>
            <person name="Lohr M."/>
            <person name="Mayer K."/>
            <person name="Melkozernov A."/>
            <person name="Murata T."/>
            <person name="Nelson D."/>
            <person name="Pils B."/>
            <person name="Prigge M."/>
            <person name="Reiss B."/>
            <person name="Renner T."/>
            <person name="Rombauts S."/>
            <person name="Rushton P."/>
            <person name="Sanderfoot A."/>
            <person name="Schween G."/>
            <person name="Shiu S.-H."/>
            <person name="Stueber K."/>
            <person name="Theodoulou F.L."/>
            <person name="Tu H."/>
            <person name="Van de Peer Y."/>
            <person name="Verrier P.J."/>
            <person name="Waters E."/>
            <person name="Wood A."/>
            <person name="Yang L."/>
            <person name="Cove D."/>
            <person name="Cuming A."/>
            <person name="Hasebe M."/>
            <person name="Lucas S."/>
            <person name="Mishler D.B."/>
            <person name="Reski R."/>
            <person name="Grigoriev I."/>
            <person name="Quatrano R.S."/>
            <person name="Boore J.L."/>
        </authorList>
    </citation>
    <scope>NUCLEOTIDE SEQUENCE [LARGE SCALE GENOMIC DNA]</scope>
    <source>
        <strain evidence="10 11">cv. Gransden 2004</strain>
    </source>
</reference>
<dbReference type="eggNOG" id="ENOG502QQ3D">
    <property type="taxonomic scope" value="Eukaryota"/>
</dbReference>
<proteinExistence type="inferred from homology"/>
<name>A9RQD0_PHYPA</name>
<gene>
    <name evidence="10" type="primary">LOC112278187</name>
    <name evidence="9" type="ORF">PHYPA_003354</name>
</gene>
<dbReference type="GeneID" id="112278187"/>
<dbReference type="InterPro" id="IPR050307">
    <property type="entry name" value="Sterol_Desaturase_Related"/>
</dbReference>
<evidence type="ECO:0000256" key="5">
    <source>
        <dbReference type="ARBA" id="ARBA00023136"/>
    </source>
</evidence>
<evidence type="ECO:0000259" key="7">
    <source>
        <dbReference type="Pfam" id="PF04116"/>
    </source>
</evidence>
<dbReference type="RefSeq" id="XP_024367136.1">
    <property type="nucleotide sequence ID" value="XM_024511368.2"/>
</dbReference>
<dbReference type="GO" id="GO:0005506">
    <property type="term" value="F:iron ion binding"/>
    <property type="evidence" value="ECO:0007669"/>
    <property type="project" value="InterPro"/>
</dbReference>
<dbReference type="OrthoDB" id="4865518at2759"/>
<evidence type="ECO:0000313" key="10">
    <source>
        <dbReference type="EnsemblPlants" id="Pp3c2_29100V3.1"/>
    </source>
</evidence>
<evidence type="ECO:0000256" key="6">
    <source>
        <dbReference type="SAM" id="Phobius"/>
    </source>
</evidence>
<feature type="transmembrane region" description="Helical" evidence="6">
    <location>
        <begin position="46"/>
        <end position="65"/>
    </location>
</feature>
<evidence type="ECO:0000256" key="3">
    <source>
        <dbReference type="ARBA" id="ARBA00022692"/>
    </source>
</evidence>
<evidence type="ECO:0000313" key="9">
    <source>
        <dbReference type="EMBL" id="PNR60561.1"/>
    </source>
</evidence>
<dbReference type="PANTHER" id="PTHR11863">
    <property type="entry name" value="STEROL DESATURASE"/>
    <property type="match status" value="1"/>
</dbReference>
<comment type="subcellular location">
    <subcellularLocation>
        <location evidence="1">Membrane</location>
        <topology evidence="1">Multi-pass membrane protein</topology>
    </subcellularLocation>
</comment>
<dbReference type="Pfam" id="PF12076">
    <property type="entry name" value="CER1-like_C"/>
    <property type="match status" value="1"/>
</dbReference>
<accession>A9RQD0</accession>
<dbReference type="OMA" id="WILDEYV"/>
<protein>
    <submittedName>
        <fullName evidence="9 10">Uncharacterized protein</fullName>
    </submittedName>
</protein>
<dbReference type="InterPro" id="IPR021940">
    <property type="entry name" value="CER1-like_C"/>
</dbReference>
<dbReference type="Proteomes" id="UP000006727">
    <property type="component" value="Chromosome 2"/>
</dbReference>
<keyword evidence="5 6" id="KW-0472">Membrane</keyword>
<dbReference type="Gramene" id="Pp3c2_29100V3.1">
    <property type="protein sequence ID" value="Pp3c2_29100V3.1"/>
    <property type="gene ID" value="Pp3c2_29100"/>
</dbReference>
<dbReference type="GO" id="GO:0008610">
    <property type="term" value="P:lipid biosynthetic process"/>
    <property type="evidence" value="ECO:0007669"/>
    <property type="project" value="InterPro"/>
</dbReference>
<keyword evidence="4 6" id="KW-1133">Transmembrane helix</keyword>
<feature type="transmembrane region" description="Helical" evidence="6">
    <location>
        <begin position="98"/>
        <end position="115"/>
    </location>
</feature>